<feature type="region of interest" description="Disordered" evidence="1">
    <location>
        <begin position="79"/>
        <end position="107"/>
    </location>
</feature>
<comment type="caution">
    <text evidence="3">The sequence shown here is derived from an EMBL/GenBank/DDBJ whole genome shotgun (WGS) entry which is preliminary data.</text>
</comment>
<gene>
    <name evidence="3" type="ORF">FNW02_16300</name>
</gene>
<keyword evidence="4" id="KW-1185">Reference proteome</keyword>
<reference evidence="3" key="1">
    <citation type="submission" date="2019-07" db="EMBL/GenBank/DDBJ databases">
        <title>Toxilogical consequences of a new and cryptic species of cyanobacteria (Komarekiella delphini-convector) recovered from the epidermis of a bottlenose dolphin and 1500 ft. in the air.</title>
        <authorList>
            <person name="Brown A.O."/>
            <person name="Dvorak P."/>
            <person name="Villanueva C.D."/>
            <person name="Foss A.J."/>
            <person name="Garvey A.D."/>
            <person name="Gibson Q.A."/>
            <person name="Johansen J.R."/>
            <person name="Casamatta D.A."/>
        </authorList>
    </citation>
    <scope>NUCLEOTIDE SEQUENCE</scope>
    <source>
        <strain evidence="3">SJRDD-AB1</strain>
    </source>
</reference>
<evidence type="ECO:0000313" key="3">
    <source>
        <dbReference type="EMBL" id="MBD6617345.1"/>
    </source>
</evidence>
<dbReference type="EMBL" id="VJXY01000016">
    <property type="protein sequence ID" value="MBD6617345.1"/>
    <property type="molecule type" value="Genomic_DNA"/>
</dbReference>
<name>A0AA40SYC5_9NOST</name>
<protein>
    <submittedName>
        <fullName evidence="3">P pilus assembly/Cpx signaling pathway, periplasmic inhibitor/zinc-resistance associated protein</fullName>
    </submittedName>
</protein>
<accession>A0AA40SYC5</accession>
<dbReference type="GO" id="GO:0030288">
    <property type="term" value="C:outer membrane-bounded periplasmic space"/>
    <property type="evidence" value="ECO:0007669"/>
    <property type="project" value="TreeGrafter"/>
</dbReference>
<evidence type="ECO:0000256" key="2">
    <source>
        <dbReference type="SAM" id="SignalP"/>
    </source>
</evidence>
<dbReference type="Proteomes" id="UP001165986">
    <property type="component" value="Unassembled WGS sequence"/>
</dbReference>
<evidence type="ECO:0000313" key="4">
    <source>
        <dbReference type="Proteomes" id="UP001165986"/>
    </source>
</evidence>
<evidence type="ECO:0000256" key="1">
    <source>
        <dbReference type="SAM" id="MobiDB-lite"/>
    </source>
</evidence>
<feature type="signal peptide" evidence="2">
    <location>
        <begin position="1"/>
        <end position="26"/>
    </location>
</feature>
<proteinExistence type="predicted"/>
<dbReference type="GO" id="GO:0051082">
    <property type="term" value="F:unfolded protein binding"/>
    <property type="evidence" value="ECO:0007669"/>
    <property type="project" value="TreeGrafter"/>
</dbReference>
<dbReference type="PANTHER" id="PTHR38102:SF1">
    <property type="entry name" value="PERIPLASMIC CHAPERONE SPY"/>
    <property type="match status" value="1"/>
</dbReference>
<organism evidence="3 4">
    <name type="scientific">Komarekiella delphini-convector SJRDD-AB1</name>
    <dbReference type="NCBI Taxonomy" id="2593771"/>
    <lineage>
        <taxon>Bacteria</taxon>
        <taxon>Bacillati</taxon>
        <taxon>Cyanobacteriota</taxon>
        <taxon>Cyanophyceae</taxon>
        <taxon>Nostocales</taxon>
        <taxon>Nostocaceae</taxon>
        <taxon>Komarekiella</taxon>
        <taxon>Komarekiella delphini-convector</taxon>
    </lineage>
</organism>
<dbReference type="InterPro" id="IPR052211">
    <property type="entry name" value="Cpx_auxiliary_protein"/>
</dbReference>
<keyword evidence="2" id="KW-0732">Signal</keyword>
<feature type="region of interest" description="Disordered" evidence="1">
    <location>
        <begin position="143"/>
        <end position="162"/>
    </location>
</feature>
<sequence length="162" mass="18310">MKLKTLSLVAGAIALTLTTIPFAVQAEPTTSSPLLLAQVPKKGGWQELGLTDAQKNQIQTIRQNTRAQIEGILTPEQKAQLEAAKQARQAQRQAGQGQRQAGQRSRNKFAELNLTEQQKTQMRQVWESSKQQMQAVLTPEQQAKLKQLQESRRQRWQQRNSQ</sequence>
<dbReference type="RefSeq" id="WP_191758563.1">
    <property type="nucleotide sequence ID" value="NZ_VJXY01000016.1"/>
</dbReference>
<dbReference type="AlphaFoldDB" id="A0AA40SYC5"/>
<dbReference type="PANTHER" id="PTHR38102">
    <property type="entry name" value="PERIPLASMIC CHAPERONE SPY"/>
    <property type="match status" value="1"/>
</dbReference>
<feature type="chain" id="PRO_5041377539" evidence="2">
    <location>
        <begin position="27"/>
        <end position="162"/>
    </location>
</feature>
<feature type="compositionally biased region" description="Low complexity" evidence="1">
    <location>
        <begin position="79"/>
        <end position="104"/>
    </location>
</feature>